<keyword evidence="1" id="KW-1133">Transmembrane helix</keyword>
<reference evidence="2 3" key="1">
    <citation type="journal article" date="2016" name="Nat. Commun.">
        <title>Thousands of microbial genomes shed light on interconnected biogeochemical processes in an aquifer system.</title>
        <authorList>
            <person name="Anantharaman K."/>
            <person name="Brown C.T."/>
            <person name="Hug L.A."/>
            <person name="Sharon I."/>
            <person name="Castelle C.J."/>
            <person name="Probst A.J."/>
            <person name="Thomas B.C."/>
            <person name="Singh A."/>
            <person name="Wilkins M.J."/>
            <person name="Karaoz U."/>
            <person name="Brodie E.L."/>
            <person name="Williams K.H."/>
            <person name="Hubbard S.S."/>
            <person name="Banfield J.F."/>
        </authorList>
    </citation>
    <scope>NUCLEOTIDE SEQUENCE [LARGE SCALE GENOMIC DNA]</scope>
</reference>
<comment type="caution">
    <text evidence="2">The sequence shown here is derived from an EMBL/GenBank/DDBJ whole genome shotgun (WGS) entry which is preliminary data.</text>
</comment>
<keyword evidence="1" id="KW-0472">Membrane</keyword>
<organism evidence="2 3">
    <name type="scientific">Candidatus Amesbacteria bacterium RIFOXYB1_FULL_44_23</name>
    <dbReference type="NCBI Taxonomy" id="1797263"/>
    <lineage>
        <taxon>Bacteria</taxon>
        <taxon>Candidatus Amesiibacteriota</taxon>
    </lineage>
</organism>
<dbReference type="Proteomes" id="UP000176424">
    <property type="component" value="Unassembled WGS sequence"/>
</dbReference>
<evidence type="ECO:0000313" key="2">
    <source>
        <dbReference type="EMBL" id="OGD09343.1"/>
    </source>
</evidence>
<accession>A0A1F4ZSC7</accession>
<feature type="transmembrane region" description="Helical" evidence="1">
    <location>
        <begin position="46"/>
        <end position="65"/>
    </location>
</feature>
<dbReference type="AlphaFoldDB" id="A0A1F4ZSC7"/>
<name>A0A1F4ZSC7_9BACT</name>
<protein>
    <submittedName>
        <fullName evidence="2">Uncharacterized protein</fullName>
    </submittedName>
</protein>
<dbReference type="EMBL" id="MEXR01000033">
    <property type="protein sequence ID" value="OGD09343.1"/>
    <property type="molecule type" value="Genomic_DNA"/>
</dbReference>
<feature type="transmembrane region" description="Helical" evidence="1">
    <location>
        <begin position="7"/>
        <end position="26"/>
    </location>
</feature>
<gene>
    <name evidence="2" type="ORF">A2397_04935</name>
</gene>
<evidence type="ECO:0000256" key="1">
    <source>
        <dbReference type="SAM" id="Phobius"/>
    </source>
</evidence>
<keyword evidence="1" id="KW-0812">Transmembrane</keyword>
<evidence type="ECO:0000313" key="3">
    <source>
        <dbReference type="Proteomes" id="UP000176424"/>
    </source>
</evidence>
<proteinExistence type="predicted"/>
<sequence length="93" mass="10200">MDNQTTMSLIVLGLPSLVMVICWISLMVTMSKTTGELKLFLSPNNLVKIFAIYLVIVGTLLLGLLKIIEGQTIGVIFSGIIGYTIGHKFENKE</sequence>